<evidence type="ECO:0000256" key="4">
    <source>
        <dbReference type="ARBA" id="ARBA00023002"/>
    </source>
</evidence>
<comment type="catalytic activity">
    <reaction evidence="7">
        <text>protoporphyrinogen IX + 3 a quinone = protoporphyrin IX + 3 a quinol</text>
        <dbReference type="Rhea" id="RHEA:65032"/>
        <dbReference type="ChEBI" id="CHEBI:24646"/>
        <dbReference type="ChEBI" id="CHEBI:57306"/>
        <dbReference type="ChEBI" id="CHEBI:57307"/>
        <dbReference type="ChEBI" id="CHEBI:132124"/>
        <dbReference type="EC" id="1.3.5.3"/>
    </reaction>
</comment>
<dbReference type="STRING" id="1790137.AXE80_02615"/>
<evidence type="ECO:0000256" key="5">
    <source>
        <dbReference type="ARBA" id="ARBA00023136"/>
    </source>
</evidence>
<evidence type="ECO:0000313" key="10">
    <source>
        <dbReference type="Proteomes" id="UP000092967"/>
    </source>
</evidence>
<dbReference type="PANTHER" id="PTHR38030:SF2">
    <property type="entry name" value="PROTOPORPHYRINOGEN IX DEHYDROGENASE [QUINONE]"/>
    <property type="match status" value="1"/>
</dbReference>
<keyword evidence="7" id="KW-1003">Cell membrane</keyword>
<feature type="domain" description="Flavodoxin" evidence="8">
    <location>
        <begin position="7"/>
        <end position="151"/>
    </location>
</feature>
<dbReference type="EMBL" id="CP014224">
    <property type="protein sequence ID" value="ANW95243.1"/>
    <property type="molecule type" value="Genomic_DNA"/>
</dbReference>
<dbReference type="RefSeq" id="WP_068824348.1">
    <property type="nucleotide sequence ID" value="NZ_CP014224.1"/>
</dbReference>
<dbReference type="GO" id="GO:0010181">
    <property type="term" value="F:FMN binding"/>
    <property type="evidence" value="ECO:0007669"/>
    <property type="project" value="UniProtKB-UniRule"/>
</dbReference>
<keyword evidence="3 7" id="KW-0547">Nucleotide-binding</keyword>
<evidence type="ECO:0000256" key="3">
    <source>
        <dbReference type="ARBA" id="ARBA00022741"/>
    </source>
</evidence>
<evidence type="ECO:0000256" key="2">
    <source>
        <dbReference type="ARBA" id="ARBA00022643"/>
    </source>
</evidence>
<dbReference type="Pfam" id="PF12724">
    <property type="entry name" value="Flavodoxin_5"/>
    <property type="match status" value="1"/>
</dbReference>
<dbReference type="InterPro" id="IPR029039">
    <property type="entry name" value="Flavoprotein-like_sf"/>
</dbReference>
<comment type="cofactor">
    <cofactor evidence="7">
        <name>FMN</name>
        <dbReference type="ChEBI" id="CHEBI:58210"/>
    </cofactor>
    <text evidence="7">Binds 1 FMN non-covalently per subunit.</text>
</comment>
<gene>
    <name evidence="7" type="primary">hemG</name>
    <name evidence="9" type="ORF">AXE80_02615</name>
</gene>
<evidence type="ECO:0000313" key="9">
    <source>
        <dbReference type="EMBL" id="ANW95243.1"/>
    </source>
</evidence>
<dbReference type="Proteomes" id="UP000092967">
    <property type="component" value="Chromosome"/>
</dbReference>
<evidence type="ECO:0000256" key="7">
    <source>
        <dbReference type="HAMAP-Rule" id="MF_00853"/>
    </source>
</evidence>
<dbReference type="EC" id="1.3.5.3" evidence="7"/>
<comment type="similarity">
    <text evidence="7">Belongs to the HemG family.</text>
</comment>
<reference evidence="9 10" key="1">
    <citation type="submission" date="2016-02" db="EMBL/GenBank/DDBJ databases">
        <authorList>
            <person name="Wen L."/>
            <person name="He K."/>
            <person name="Yang H."/>
        </authorList>
    </citation>
    <scope>NUCLEOTIDE SEQUENCE [LARGE SCALE GENOMIC DNA]</scope>
    <source>
        <strain evidence="9 10">CZ1127</strain>
    </source>
</reference>
<dbReference type="InterPro" id="IPR044264">
    <property type="entry name" value="HemG"/>
</dbReference>
<keyword evidence="6 7" id="KW-0627">Porphyrin biosynthesis</keyword>
<proteinExistence type="inferred from homology"/>
<dbReference type="GO" id="GO:0004729">
    <property type="term" value="F:oxygen-dependent protoporphyrinogen oxidase activity"/>
    <property type="evidence" value="ECO:0007669"/>
    <property type="project" value="InterPro"/>
</dbReference>
<sequence length="175" mass="20404">MADKIGIIYASVDGHTKKICEFIQDQLSRKNYNVELIPADTIDDLSLDYKILIIGSSIRYGKHHKSIYRLINQYKIELSKIKTAFFSVNLVARNKDKNSADTNPYLIKFLNEITWKPTLTDVFGGKLDYTLYSFFDKLMIKLIMKITHGPIHTDRPIEYTDWKRVDEFCTKISEL</sequence>
<keyword evidence="10" id="KW-1185">Reference proteome</keyword>
<dbReference type="Gene3D" id="3.40.50.360">
    <property type="match status" value="1"/>
</dbReference>
<dbReference type="SUPFAM" id="SSF52218">
    <property type="entry name" value="Flavoproteins"/>
    <property type="match status" value="1"/>
</dbReference>
<evidence type="ECO:0000259" key="8">
    <source>
        <dbReference type="Pfam" id="PF12724"/>
    </source>
</evidence>
<dbReference type="OrthoDB" id="9795729at2"/>
<name>A0A1B1Y399_9FLAO</name>
<dbReference type="KEGG" id="wfu:AXE80_02615"/>
<dbReference type="GO" id="GO:0005886">
    <property type="term" value="C:plasma membrane"/>
    <property type="evidence" value="ECO:0007669"/>
    <property type="project" value="UniProtKB-SubCell"/>
</dbReference>
<keyword evidence="5" id="KW-0472">Membrane</keyword>
<comment type="subcellular location">
    <subcellularLocation>
        <location evidence="7">Cell membrane</location>
        <topology evidence="7">Peripheral membrane protein</topology>
    </subcellularLocation>
</comment>
<accession>A0A1B1Y399</accession>
<comment type="pathway">
    <text evidence="7">Porphyrin-containing compound metabolism; protoporphyrin-IX biosynthesis; protoporphyrin-IX from protoporphyrinogen-IX: step 1/1.</text>
</comment>
<comment type="catalytic activity">
    <reaction evidence="7">
        <text>protoporphyrinogen IX + 3 a ubiquinone = protoporphyrin IX + 3 a ubiquinol</text>
        <dbReference type="Rhea" id="RHEA:63936"/>
        <dbReference type="Rhea" id="RHEA-COMP:9565"/>
        <dbReference type="Rhea" id="RHEA-COMP:9566"/>
        <dbReference type="ChEBI" id="CHEBI:16389"/>
        <dbReference type="ChEBI" id="CHEBI:17976"/>
        <dbReference type="ChEBI" id="CHEBI:57306"/>
        <dbReference type="ChEBI" id="CHEBI:57307"/>
    </reaction>
</comment>
<protein>
    <recommendedName>
        <fullName evidence="7">Protoporphyrinogen IX dehydrogenase [quinone]</fullName>
        <ecNumber evidence="7">1.3.5.3</ecNumber>
    </recommendedName>
    <alternativeName>
        <fullName evidence="7">Protoporphyrinogen IX dehydrogenase [menaquinone]</fullName>
    </alternativeName>
    <alternativeName>
        <fullName evidence="7">Protoporphyrinogen IX dehydrogenase [ubiquinone]</fullName>
    </alternativeName>
    <alternativeName>
        <fullName evidence="7">Protoporphyrinogen oxidase</fullName>
        <shortName evidence="7">PPO</shortName>
    </alternativeName>
</protein>
<dbReference type="GO" id="GO:0070819">
    <property type="term" value="F:menaquinone-dependent protoporphyrinogen oxidase activity"/>
    <property type="evidence" value="ECO:0007669"/>
    <property type="project" value="UniProtKB-UniRule"/>
</dbReference>
<keyword evidence="4 7" id="KW-0560">Oxidoreductase</keyword>
<dbReference type="HAMAP" id="MF_00853">
    <property type="entry name" value="HemG"/>
    <property type="match status" value="1"/>
</dbReference>
<keyword evidence="2 7" id="KW-0288">FMN</keyword>
<evidence type="ECO:0000256" key="6">
    <source>
        <dbReference type="ARBA" id="ARBA00023244"/>
    </source>
</evidence>
<keyword evidence="1 7" id="KW-0285">Flavoprotein</keyword>
<dbReference type="InterPro" id="IPR052200">
    <property type="entry name" value="Protoporphyrinogen_IX_DH"/>
</dbReference>
<organism evidence="9 10">
    <name type="scientific">Wenyingzhuangia fucanilytica</name>
    <dbReference type="NCBI Taxonomy" id="1790137"/>
    <lineage>
        <taxon>Bacteria</taxon>
        <taxon>Pseudomonadati</taxon>
        <taxon>Bacteroidota</taxon>
        <taxon>Flavobacteriia</taxon>
        <taxon>Flavobacteriales</taxon>
        <taxon>Flavobacteriaceae</taxon>
        <taxon>Wenyingzhuangia</taxon>
    </lineage>
</organism>
<dbReference type="GO" id="GO:0006782">
    <property type="term" value="P:protoporphyrinogen IX biosynthetic process"/>
    <property type="evidence" value="ECO:0007669"/>
    <property type="project" value="UniProtKB-UniRule"/>
</dbReference>
<dbReference type="AlphaFoldDB" id="A0A1B1Y399"/>
<dbReference type="PANTHER" id="PTHR38030">
    <property type="entry name" value="PROTOPORPHYRINOGEN IX DEHYDROGENASE [MENAQUINONE]"/>
    <property type="match status" value="1"/>
</dbReference>
<dbReference type="NCBIfam" id="NF008316">
    <property type="entry name" value="PRK11104.1"/>
    <property type="match status" value="1"/>
</dbReference>
<dbReference type="InterPro" id="IPR026816">
    <property type="entry name" value="Flavodoxin_dom"/>
</dbReference>
<evidence type="ECO:0000256" key="1">
    <source>
        <dbReference type="ARBA" id="ARBA00022630"/>
    </source>
</evidence>
<comment type="function">
    <text evidence="7">Catalyzes the 6-electron oxidation of protoporphyrinogen IX to form protoporphyrin IX; under anaerobic conditions uses menaquinone as an electron acceptor, under aerobic conditions uses ubiquinone as an electron acceptor.</text>
</comment>
<comment type="catalytic activity">
    <reaction evidence="7">
        <text>protoporphyrinogen IX + 3 a menaquinone = protoporphyrin IX + 3 a menaquinol</text>
        <dbReference type="Rhea" id="RHEA:27409"/>
        <dbReference type="Rhea" id="RHEA-COMP:9537"/>
        <dbReference type="Rhea" id="RHEA-COMP:9539"/>
        <dbReference type="ChEBI" id="CHEBI:16374"/>
        <dbReference type="ChEBI" id="CHEBI:18151"/>
        <dbReference type="ChEBI" id="CHEBI:57306"/>
        <dbReference type="ChEBI" id="CHEBI:57307"/>
        <dbReference type="EC" id="1.3.5.3"/>
    </reaction>
</comment>
<dbReference type="UniPathway" id="UPA00251">
    <property type="reaction ID" value="UER00324"/>
</dbReference>